<evidence type="ECO:0000313" key="2">
    <source>
        <dbReference type="Proteomes" id="UP000074119"/>
    </source>
</evidence>
<protein>
    <submittedName>
        <fullName evidence="1">Uncharacterized protein</fullName>
    </submittedName>
</protein>
<dbReference type="STRING" id="1470434.AZF00_02710"/>
<dbReference type="EMBL" id="CP014544">
    <property type="protein sequence ID" value="AMO67275.1"/>
    <property type="molecule type" value="Genomic_DNA"/>
</dbReference>
<organism evidence="1 2">
    <name type="scientific">Zhongshania aliphaticivorans</name>
    <dbReference type="NCBI Taxonomy" id="1470434"/>
    <lineage>
        <taxon>Bacteria</taxon>
        <taxon>Pseudomonadati</taxon>
        <taxon>Pseudomonadota</taxon>
        <taxon>Gammaproteobacteria</taxon>
        <taxon>Cellvibrionales</taxon>
        <taxon>Spongiibacteraceae</taxon>
        <taxon>Zhongshania</taxon>
    </lineage>
</organism>
<dbReference type="Proteomes" id="UP000074119">
    <property type="component" value="Chromosome"/>
</dbReference>
<dbReference type="RefSeq" id="WP_008248148.1">
    <property type="nucleotide sequence ID" value="NZ_CP014544.1"/>
</dbReference>
<dbReference type="KEGG" id="zal:AZF00_02710"/>
<gene>
    <name evidence="1" type="ORF">AZF00_02710</name>
</gene>
<accession>A0A127M217</accession>
<dbReference type="AlphaFoldDB" id="A0A127M217"/>
<sequence>MTSTTRPLWVSHHQYKKILKPFCRKLAFESKNLKQHELLDFVAKALTFDNAAHLMHSLRDAPLPCLMHFLLIHFPLLEESWGLNDDCLAVFEKYYILDEALSPYLLKRIIPDGEVTALKLPNSNQQLSFIDLSSFLSPDKYESTIDFTAFGSCFAKNEDEAIFRGQTILSDDSPLPATYILDLISDKRLRFGEIDDRAPDELTVLNTDGLAQQLKFAGTIFNEKINHLINSDNTNALRIAFDNIGSKIHHETHLQILVNASINDKTYDLRRSRLQIRRGNTKP</sequence>
<proteinExistence type="predicted"/>
<evidence type="ECO:0000313" key="1">
    <source>
        <dbReference type="EMBL" id="AMO67275.1"/>
    </source>
</evidence>
<name>A0A127M217_9GAMM</name>
<reference evidence="1 2" key="1">
    <citation type="submission" date="2015-12" db="EMBL/GenBank/DDBJ databases">
        <authorList>
            <person name="Shamseldin A."/>
            <person name="Moawad H."/>
            <person name="Abd El-Rahim W.M."/>
            <person name="Sadowsky M.J."/>
        </authorList>
    </citation>
    <scope>NUCLEOTIDE SEQUENCE [LARGE SCALE GENOMIC DNA]</scope>
    <source>
        <strain evidence="1 2">SM2</strain>
    </source>
</reference>